<dbReference type="AlphaFoldDB" id="D7SYE9"/>
<dbReference type="STRING" id="29760.D7SYE9"/>
<dbReference type="Pfam" id="PF05212">
    <property type="entry name" value="DUF707"/>
    <property type="match status" value="1"/>
</dbReference>
<dbReference type="InParanoid" id="D7SYE9"/>
<dbReference type="eggNOG" id="ENOG502QQAA">
    <property type="taxonomic scope" value="Eukaryota"/>
</dbReference>
<dbReference type="InterPro" id="IPR007877">
    <property type="entry name" value="DUF707"/>
</dbReference>
<dbReference type="EMBL" id="FN595246">
    <property type="protein sequence ID" value="CBI22818.3"/>
    <property type="molecule type" value="Genomic_DNA"/>
</dbReference>
<dbReference type="PANTHER" id="PTHR31210:SF68">
    <property type="entry name" value="OS06G0727800 PROTEIN"/>
    <property type="match status" value="1"/>
</dbReference>
<evidence type="ECO:0000313" key="1">
    <source>
        <dbReference type="EMBL" id="CBI22818.3"/>
    </source>
</evidence>
<reference evidence="2" key="1">
    <citation type="journal article" date="2007" name="Nature">
        <title>The grapevine genome sequence suggests ancestral hexaploidization in major angiosperm phyla.</title>
        <authorList>
            <consortium name="The French-Italian Public Consortium for Grapevine Genome Characterization."/>
            <person name="Jaillon O."/>
            <person name="Aury J.-M."/>
            <person name="Noel B."/>
            <person name="Policriti A."/>
            <person name="Clepet C."/>
            <person name="Casagrande A."/>
            <person name="Choisne N."/>
            <person name="Aubourg S."/>
            <person name="Vitulo N."/>
            <person name="Jubin C."/>
            <person name="Vezzi A."/>
            <person name="Legeai F."/>
            <person name="Hugueney P."/>
            <person name="Dasilva C."/>
            <person name="Horner D."/>
            <person name="Mica E."/>
            <person name="Jublot D."/>
            <person name="Poulain J."/>
            <person name="Bruyere C."/>
            <person name="Billault A."/>
            <person name="Segurens B."/>
            <person name="Gouyvenoux M."/>
            <person name="Ugarte E."/>
            <person name="Cattonaro F."/>
            <person name="Anthouard V."/>
            <person name="Vico V."/>
            <person name="Del Fabbro C."/>
            <person name="Alaux M."/>
            <person name="Di Gaspero G."/>
            <person name="Dumas V."/>
            <person name="Felice N."/>
            <person name="Paillard S."/>
            <person name="Juman I."/>
            <person name="Moroldo M."/>
            <person name="Scalabrin S."/>
            <person name="Canaguier A."/>
            <person name="Le Clainche I."/>
            <person name="Malacrida G."/>
            <person name="Durand E."/>
            <person name="Pesole G."/>
            <person name="Laucou V."/>
            <person name="Chatelet P."/>
            <person name="Merdinoglu D."/>
            <person name="Delledonne M."/>
            <person name="Pezzotti M."/>
            <person name="Lecharny A."/>
            <person name="Scarpelli C."/>
            <person name="Artiguenave F."/>
            <person name="Pe M.E."/>
            <person name="Valle G."/>
            <person name="Morgante M."/>
            <person name="Caboche M."/>
            <person name="Adam-Blondon A.-F."/>
            <person name="Weissenbach J."/>
            <person name="Quetier F."/>
            <person name="Wincker P."/>
        </authorList>
    </citation>
    <scope>NUCLEOTIDE SEQUENCE [LARGE SCALE GENOMIC DNA]</scope>
    <source>
        <strain evidence="2">cv. Pinot noir / PN40024</strain>
    </source>
</reference>
<sequence length="144" mass="17665">MSFFILFFFNVFSEDFTFLLFHYDGRTTEWDEFEWSKRAIHVSVRRQTKWWYAKRFLHPDIVAPYDYIFIWDEDLGVEHFNAEESPRKQRRNRAGALTHICLPMQRLLRSWLLYFLEMHDGVCGICFRMTWYMVEVLTLLSEDV</sequence>
<accession>D7SYE9</accession>
<keyword evidence="2" id="KW-1185">Reference proteome</keyword>
<protein>
    <submittedName>
        <fullName evidence="1">Uncharacterized protein</fullName>
    </submittedName>
</protein>
<name>D7SYE9_VITVI</name>
<dbReference type="Proteomes" id="UP000009183">
    <property type="component" value="Chromosome 5"/>
</dbReference>
<organism evidence="1 2">
    <name type="scientific">Vitis vinifera</name>
    <name type="common">Grape</name>
    <dbReference type="NCBI Taxonomy" id="29760"/>
    <lineage>
        <taxon>Eukaryota</taxon>
        <taxon>Viridiplantae</taxon>
        <taxon>Streptophyta</taxon>
        <taxon>Embryophyta</taxon>
        <taxon>Tracheophyta</taxon>
        <taxon>Spermatophyta</taxon>
        <taxon>Magnoliopsida</taxon>
        <taxon>eudicotyledons</taxon>
        <taxon>Gunneridae</taxon>
        <taxon>Pentapetalae</taxon>
        <taxon>rosids</taxon>
        <taxon>Vitales</taxon>
        <taxon>Vitaceae</taxon>
        <taxon>Viteae</taxon>
        <taxon>Vitis</taxon>
    </lineage>
</organism>
<gene>
    <name evidence="1" type="ordered locus">VIT_05s0077g00080</name>
</gene>
<dbReference type="HOGENOM" id="CLU_1799996_0_0_1"/>
<dbReference type="PaxDb" id="29760-VIT_05s0077g00080.t01"/>
<evidence type="ECO:0000313" key="2">
    <source>
        <dbReference type="Proteomes" id="UP000009183"/>
    </source>
</evidence>
<dbReference type="PANTHER" id="PTHR31210">
    <property type="entry name" value="OS06G0731900 PROTEIN"/>
    <property type="match status" value="1"/>
</dbReference>
<proteinExistence type="predicted"/>